<dbReference type="EMBL" id="NBIV01000146">
    <property type="protein sequence ID" value="PXF42874.1"/>
    <property type="molecule type" value="Genomic_DNA"/>
</dbReference>
<reference evidence="1 2" key="1">
    <citation type="journal article" date="2018" name="Mol. Biol. Evol.">
        <title>Analysis of the draft genome of the red seaweed Gracilariopsis chorda provides insights into genome size evolution in Rhodophyta.</title>
        <authorList>
            <person name="Lee J."/>
            <person name="Yang E.C."/>
            <person name="Graf L."/>
            <person name="Yang J.H."/>
            <person name="Qiu H."/>
            <person name="Zel Zion U."/>
            <person name="Chan C.X."/>
            <person name="Stephens T.G."/>
            <person name="Weber A.P.M."/>
            <person name="Boo G.H."/>
            <person name="Boo S.M."/>
            <person name="Kim K.M."/>
            <person name="Shin Y."/>
            <person name="Jung M."/>
            <person name="Lee S.J."/>
            <person name="Yim H.S."/>
            <person name="Lee J.H."/>
            <person name="Bhattacharya D."/>
            <person name="Yoon H.S."/>
        </authorList>
    </citation>
    <scope>NUCLEOTIDE SEQUENCE [LARGE SCALE GENOMIC DNA]</scope>
    <source>
        <strain evidence="1 2">SKKU-2015</strain>
        <tissue evidence="1">Whole body</tissue>
    </source>
</reference>
<dbReference type="AlphaFoldDB" id="A0A2V3ILB5"/>
<sequence length="145" mass="16263">MFARETDEKLHRLFCAPVLSEIRSYGKTGIAMSPTAFMCRGIGKIGALEMQICFADVAGVVGIVQYAQDLLRAYAPRFGAGSNGHVEEIEVFKGCKKYGLRMSNGEDDRRALYACETLKTGCVFRTRVREEFRADKVVYRFPPPH</sequence>
<comment type="caution">
    <text evidence="1">The sequence shown here is derived from an EMBL/GenBank/DDBJ whole genome shotgun (WGS) entry which is preliminary data.</text>
</comment>
<evidence type="ECO:0000313" key="2">
    <source>
        <dbReference type="Proteomes" id="UP000247409"/>
    </source>
</evidence>
<protein>
    <submittedName>
        <fullName evidence="1">Uncharacterized protein</fullName>
    </submittedName>
</protein>
<organism evidence="1 2">
    <name type="scientific">Gracilariopsis chorda</name>
    <dbReference type="NCBI Taxonomy" id="448386"/>
    <lineage>
        <taxon>Eukaryota</taxon>
        <taxon>Rhodophyta</taxon>
        <taxon>Florideophyceae</taxon>
        <taxon>Rhodymeniophycidae</taxon>
        <taxon>Gracilariales</taxon>
        <taxon>Gracilariaceae</taxon>
        <taxon>Gracilariopsis</taxon>
    </lineage>
</organism>
<name>A0A2V3ILB5_9FLOR</name>
<dbReference type="Proteomes" id="UP000247409">
    <property type="component" value="Unassembled WGS sequence"/>
</dbReference>
<evidence type="ECO:0000313" key="1">
    <source>
        <dbReference type="EMBL" id="PXF42874.1"/>
    </source>
</evidence>
<accession>A0A2V3ILB5</accession>
<keyword evidence="2" id="KW-1185">Reference proteome</keyword>
<proteinExistence type="predicted"/>
<gene>
    <name evidence="1" type="ORF">BWQ96_07382</name>
</gene>